<proteinExistence type="predicted"/>
<evidence type="ECO:0000313" key="3">
    <source>
        <dbReference type="Proteomes" id="UP001141434"/>
    </source>
</evidence>
<dbReference type="GeneID" id="81391484"/>
<dbReference type="Proteomes" id="UP001141434">
    <property type="component" value="Unassembled WGS sequence"/>
</dbReference>
<feature type="region of interest" description="Disordered" evidence="1">
    <location>
        <begin position="1"/>
        <end position="90"/>
    </location>
</feature>
<dbReference type="AlphaFoldDB" id="A0A9W9KGM0"/>
<accession>A0A9W9KGM0</accession>
<evidence type="ECO:0000313" key="2">
    <source>
        <dbReference type="EMBL" id="KAJ5104387.1"/>
    </source>
</evidence>
<gene>
    <name evidence="2" type="ORF">NUU61_001734</name>
</gene>
<organism evidence="2 3">
    <name type="scientific">Penicillium alfredii</name>
    <dbReference type="NCBI Taxonomy" id="1506179"/>
    <lineage>
        <taxon>Eukaryota</taxon>
        <taxon>Fungi</taxon>
        <taxon>Dikarya</taxon>
        <taxon>Ascomycota</taxon>
        <taxon>Pezizomycotina</taxon>
        <taxon>Eurotiomycetes</taxon>
        <taxon>Eurotiomycetidae</taxon>
        <taxon>Eurotiales</taxon>
        <taxon>Aspergillaceae</taxon>
        <taxon>Penicillium</taxon>
    </lineage>
</organism>
<feature type="compositionally biased region" description="Low complexity" evidence="1">
    <location>
        <begin position="56"/>
        <end position="67"/>
    </location>
</feature>
<comment type="caution">
    <text evidence="2">The sequence shown here is derived from an EMBL/GenBank/DDBJ whole genome shotgun (WGS) entry which is preliminary data.</text>
</comment>
<reference evidence="2" key="1">
    <citation type="submission" date="2022-11" db="EMBL/GenBank/DDBJ databases">
        <authorList>
            <person name="Petersen C."/>
        </authorList>
    </citation>
    <scope>NUCLEOTIDE SEQUENCE</scope>
    <source>
        <strain evidence="2">IBT 34128</strain>
    </source>
</reference>
<dbReference type="OrthoDB" id="3439627at2759"/>
<sequence>MVRGADYDNGVPQSDNAIPAGETKAHGTGPTNADLSRSHKTAPLPEETGSQREVFSGQGSSGPTKSGSGKGGHEPKSLGENKGLGAQGVN</sequence>
<dbReference type="EMBL" id="JAPMSZ010000004">
    <property type="protein sequence ID" value="KAJ5104387.1"/>
    <property type="molecule type" value="Genomic_DNA"/>
</dbReference>
<keyword evidence="3" id="KW-1185">Reference proteome</keyword>
<name>A0A9W9KGM0_9EURO</name>
<protein>
    <submittedName>
        <fullName evidence="2">Uncharacterized protein</fullName>
    </submittedName>
</protein>
<reference evidence="2" key="2">
    <citation type="journal article" date="2023" name="IMA Fungus">
        <title>Comparative genomic study of the Penicillium genus elucidates a diverse pangenome and 15 lateral gene transfer events.</title>
        <authorList>
            <person name="Petersen C."/>
            <person name="Sorensen T."/>
            <person name="Nielsen M.R."/>
            <person name="Sondergaard T.E."/>
            <person name="Sorensen J.L."/>
            <person name="Fitzpatrick D.A."/>
            <person name="Frisvad J.C."/>
            <person name="Nielsen K.L."/>
        </authorList>
    </citation>
    <scope>NUCLEOTIDE SEQUENCE</scope>
    <source>
        <strain evidence="2">IBT 34128</strain>
    </source>
</reference>
<evidence type="ECO:0000256" key="1">
    <source>
        <dbReference type="SAM" id="MobiDB-lite"/>
    </source>
</evidence>
<dbReference type="RefSeq" id="XP_056513383.1">
    <property type="nucleotide sequence ID" value="XM_056652316.1"/>
</dbReference>